<sequence>MSMTEQGFESAQKADTAQSNLQHSPSDNELKRSGNHTILSPQPSDDPRDPLNWPQSKKISILAALSVTSFAALGSPLAGLLELTPQAETYGKSVSQVSYGTSIALAGMVVWAFALLPLSHAIGRTSTMFWSTSLVLVCNVWAASMTKPSQYAPYLVSRFFAGFGATVPSALGPRILLDLFFIHERGRAFSVFTLPYLLGTLAMPTVGCFVASQTDWPVMFWWTIPFLGLALTLTVAFMEETGFEREGQRKYPQQPKAFVANRIATFLPRNNVVPACTLAETATFLLEPVKTGGYGFELIKLAEGESQQLSPFVFYVPFSPDKSALVSISGWIGILGAFLYTQLVSDRVPIWICKKHGGIWRNEYRLQCMWFPGLIVLPIGLGIFGVSVRYHWSPALLALSYFMTMFGANAATSIISNHLSESFPQFPAECGNFLSAYRLVLGLASGFFIQPWAGKVGVAWTFGTAALMSVFAFLFIILLLWKGPAIRKITLTPNLGPSDKGSKSML</sequence>
<dbReference type="PANTHER" id="PTHR23502">
    <property type="entry name" value="MAJOR FACILITATOR SUPERFAMILY"/>
    <property type="match status" value="1"/>
</dbReference>
<keyword evidence="9" id="KW-1185">Reference proteome</keyword>
<accession>A0A8H3EVJ3</accession>
<organism evidence="8 9">
    <name type="scientific">Imshaugia aleurites</name>
    <dbReference type="NCBI Taxonomy" id="172621"/>
    <lineage>
        <taxon>Eukaryota</taxon>
        <taxon>Fungi</taxon>
        <taxon>Dikarya</taxon>
        <taxon>Ascomycota</taxon>
        <taxon>Pezizomycotina</taxon>
        <taxon>Lecanoromycetes</taxon>
        <taxon>OSLEUM clade</taxon>
        <taxon>Lecanoromycetidae</taxon>
        <taxon>Lecanorales</taxon>
        <taxon>Lecanorineae</taxon>
        <taxon>Parmeliaceae</taxon>
        <taxon>Imshaugia</taxon>
    </lineage>
</organism>
<dbReference type="AlphaFoldDB" id="A0A8H3EVJ3"/>
<gene>
    <name evidence="8" type="ORF">IMSHALPRED_008433</name>
</gene>
<feature type="region of interest" description="Disordered" evidence="5">
    <location>
        <begin position="1"/>
        <end position="52"/>
    </location>
</feature>
<feature type="transmembrane region" description="Helical" evidence="6">
    <location>
        <begin position="436"/>
        <end position="453"/>
    </location>
</feature>
<evidence type="ECO:0000256" key="6">
    <source>
        <dbReference type="SAM" id="Phobius"/>
    </source>
</evidence>
<feature type="transmembrane region" description="Helical" evidence="6">
    <location>
        <begin position="97"/>
        <end position="116"/>
    </location>
</feature>
<proteinExistence type="predicted"/>
<dbReference type="OrthoDB" id="2533084at2759"/>
<dbReference type="GO" id="GO:0022857">
    <property type="term" value="F:transmembrane transporter activity"/>
    <property type="evidence" value="ECO:0007669"/>
    <property type="project" value="InterPro"/>
</dbReference>
<dbReference type="InterPro" id="IPR036259">
    <property type="entry name" value="MFS_trans_sf"/>
</dbReference>
<feature type="domain" description="Major facilitator superfamily (MFS) profile" evidence="7">
    <location>
        <begin position="60"/>
        <end position="484"/>
    </location>
</feature>
<dbReference type="PANTHER" id="PTHR23502:SF22">
    <property type="entry name" value="MAJOR FACILITATOR SUPERFAMILY (MFS) PROFILE DOMAIN-CONTAINING PROTEIN"/>
    <property type="match status" value="1"/>
</dbReference>
<dbReference type="EMBL" id="CAJPDT010000006">
    <property type="protein sequence ID" value="CAF9909651.1"/>
    <property type="molecule type" value="Genomic_DNA"/>
</dbReference>
<dbReference type="PROSITE" id="PS50850">
    <property type="entry name" value="MFS"/>
    <property type="match status" value="1"/>
</dbReference>
<evidence type="ECO:0000256" key="5">
    <source>
        <dbReference type="SAM" id="MobiDB-lite"/>
    </source>
</evidence>
<feature type="transmembrane region" description="Helical" evidence="6">
    <location>
        <begin position="459"/>
        <end position="481"/>
    </location>
</feature>
<evidence type="ECO:0000256" key="1">
    <source>
        <dbReference type="ARBA" id="ARBA00004141"/>
    </source>
</evidence>
<feature type="compositionally biased region" description="Polar residues" evidence="5">
    <location>
        <begin position="1"/>
        <end position="25"/>
    </location>
</feature>
<feature type="transmembrane region" description="Helical" evidence="6">
    <location>
        <begin position="396"/>
        <end position="415"/>
    </location>
</feature>
<dbReference type="SUPFAM" id="SSF103473">
    <property type="entry name" value="MFS general substrate transporter"/>
    <property type="match status" value="1"/>
</dbReference>
<dbReference type="Gene3D" id="1.20.1250.20">
    <property type="entry name" value="MFS general substrate transporter like domains"/>
    <property type="match status" value="1"/>
</dbReference>
<evidence type="ECO:0000313" key="9">
    <source>
        <dbReference type="Proteomes" id="UP000664534"/>
    </source>
</evidence>
<feature type="transmembrane region" description="Helical" evidence="6">
    <location>
        <begin position="189"/>
        <end position="212"/>
    </location>
</feature>
<comment type="subcellular location">
    <subcellularLocation>
        <location evidence="1">Membrane</location>
        <topology evidence="1">Multi-pass membrane protein</topology>
    </subcellularLocation>
</comment>
<evidence type="ECO:0000313" key="8">
    <source>
        <dbReference type="EMBL" id="CAF9909651.1"/>
    </source>
</evidence>
<comment type="caution">
    <text evidence="8">The sequence shown here is derived from an EMBL/GenBank/DDBJ whole genome shotgun (WGS) entry which is preliminary data.</text>
</comment>
<protein>
    <recommendedName>
        <fullName evidence="7">Major facilitator superfamily (MFS) profile domain-containing protein</fullName>
    </recommendedName>
</protein>
<evidence type="ECO:0000256" key="3">
    <source>
        <dbReference type="ARBA" id="ARBA00022989"/>
    </source>
</evidence>
<evidence type="ECO:0000256" key="4">
    <source>
        <dbReference type="ARBA" id="ARBA00023136"/>
    </source>
</evidence>
<dbReference type="InterPro" id="IPR020846">
    <property type="entry name" value="MFS_dom"/>
</dbReference>
<keyword evidence="3 6" id="KW-1133">Transmembrane helix</keyword>
<reference evidence="8" key="1">
    <citation type="submission" date="2021-03" db="EMBL/GenBank/DDBJ databases">
        <authorList>
            <person name="Tagirdzhanova G."/>
        </authorList>
    </citation>
    <scope>NUCLEOTIDE SEQUENCE</scope>
</reference>
<dbReference type="Pfam" id="PF07690">
    <property type="entry name" value="MFS_1"/>
    <property type="match status" value="1"/>
</dbReference>
<keyword evidence="2 6" id="KW-0812">Transmembrane</keyword>
<keyword evidence="4 6" id="KW-0472">Membrane</keyword>
<feature type="transmembrane region" description="Helical" evidence="6">
    <location>
        <begin position="369"/>
        <end position="390"/>
    </location>
</feature>
<feature type="transmembrane region" description="Helical" evidence="6">
    <location>
        <begin position="59"/>
        <end position="77"/>
    </location>
</feature>
<feature type="transmembrane region" description="Helical" evidence="6">
    <location>
        <begin position="156"/>
        <end position="177"/>
    </location>
</feature>
<dbReference type="Proteomes" id="UP000664534">
    <property type="component" value="Unassembled WGS sequence"/>
</dbReference>
<evidence type="ECO:0000259" key="7">
    <source>
        <dbReference type="PROSITE" id="PS50850"/>
    </source>
</evidence>
<feature type="transmembrane region" description="Helical" evidence="6">
    <location>
        <begin position="128"/>
        <end position="144"/>
    </location>
</feature>
<name>A0A8H3EVJ3_9LECA</name>
<evidence type="ECO:0000256" key="2">
    <source>
        <dbReference type="ARBA" id="ARBA00022692"/>
    </source>
</evidence>
<dbReference type="InterPro" id="IPR011701">
    <property type="entry name" value="MFS"/>
</dbReference>
<feature type="transmembrane region" description="Helical" evidence="6">
    <location>
        <begin position="218"/>
        <end position="238"/>
    </location>
</feature>
<dbReference type="GO" id="GO:0005886">
    <property type="term" value="C:plasma membrane"/>
    <property type="evidence" value="ECO:0007669"/>
    <property type="project" value="TreeGrafter"/>
</dbReference>